<feature type="chain" id="PRO_5020581268" description="4Fe-4S ferredoxin-type domain-containing protein" evidence="1">
    <location>
        <begin position="24"/>
        <end position="81"/>
    </location>
</feature>
<dbReference type="Proteomes" id="UP000298652">
    <property type="component" value="Chromosome 3"/>
</dbReference>
<accession>A0A4U6V6X6</accession>
<protein>
    <recommendedName>
        <fullName evidence="4">4Fe-4S ferredoxin-type domain-containing protein</fullName>
    </recommendedName>
</protein>
<dbReference type="EMBL" id="CM016554">
    <property type="protein sequence ID" value="TKW23754.1"/>
    <property type="molecule type" value="Genomic_DNA"/>
</dbReference>
<dbReference type="OMA" id="CGALMFM"/>
<evidence type="ECO:0000256" key="1">
    <source>
        <dbReference type="SAM" id="SignalP"/>
    </source>
</evidence>
<name>A0A4U6V6X6_SETVI</name>
<dbReference type="AlphaFoldDB" id="A0A4U6V6X6"/>
<organism evidence="2 3">
    <name type="scientific">Setaria viridis</name>
    <name type="common">Green bristlegrass</name>
    <name type="synonym">Setaria italica subsp. viridis</name>
    <dbReference type="NCBI Taxonomy" id="4556"/>
    <lineage>
        <taxon>Eukaryota</taxon>
        <taxon>Viridiplantae</taxon>
        <taxon>Streptophyta</taxon>
        <taxon>Embryophyta</taxon>
        <taxon>Tracheophyta</taxon>
        <taxon>Spermatophyta</taxon>
        <taxon>Magnoliopsida</taxon>
        <taxon>Liliopsida</taxon>
        <taxon>Poales</taxon>
        <taxon>Poaceae</taxon>
        <taxon>PACMAD clade</taxon>
        <taxon>Panicoideae</taxon>
        <taxon>Panicodae</taxon>
        <taxon>Paniceae</taxon>
        <taxon>Cenchrinae</taxon>
        <taxon>Setaria</taxon>
    </lineage>
</organism>
<proteinExistence type="predicted"/>
<evidence type="ECO:0008006" key="4">
    <source>
        <dbReference type="Google" id="ProtNLM"/>
    </source>
</evidence>
<feature type="signal peptide" evidence="1">
    <location>
        <begin position="1"/>
        <end position="23"/>
    </location>
</feature>
<keyword evidence="1" id="KW-0732">Signal</keyword>
<dbReference type="Gramene" id="TKW23754">
    <property type="protein sequence ID" value="TKW23754"/>
    <property type="gene ID" value="SEVIR_3G007400v2"/>
</dbReference>
<sequence>MNMRDKCGALMLMLSLFAFLAQCRPHQQLDARAARRRAYILTNTTLDGSKPEQLCYDTMHECQVACPVCKPKCPPVQSTIV</sequence>
<keyword evidence="3" id="KW-1185">Reference proteome</keyword>
<evidence type="ECO:0000313" key="2">
    <source>
        <dbReference type="EMBL" id="TKW23754.1"/>
    </source>
</evidence>
<reference evidence="2" key="1">
    <citation type="submission" date="2019-03" db="EMBL/GenBank/DDBJ databases">
        <title>WGS assembly of Setaria viridis.</title>
        <authorList>
            <person name="Huang P."/>
            <person name="Jenkins J."/>
            <person name="Grimwood J."/>
            <person name="Barry K."/>
            <person name="Healey A."/>
            <person name="Mamidi S."/>
            <person name="Sreedasyam A."/>
            <person name="Shu S."/>
            <person name="Feldman M."/>
            <person name="Wu J."/>
            <person name="Yu Y."/>
            <person name="Chen C."/>
            <person name="Johnson J."/>
            <person name="Rokhsar D."/>
            <person name="Baxter I."/>
            <person name="Schmutz J."/>
            <person name="Brutnell T."/>
            <person name="Kellogg E."/>
        </authorList>
    </citation>
    <scope>NUCLEOTIDE SEQUENCE [LARGE SCALE GENOMIC DNA]</scope>
</reference>
<evidence type="ECO:0000313" key="3">
    <source>
        <dbReference type="Proteomes" id="UP000298652"/>
    </source>
</evidence>
<gene>
    <name evidence="2" type="ORF">SEVIR_3G007400v2</name>
</gene>